<gene>
    <name evidence="2" type="ORF">ARHIZOSPH14_20400</name>
</gene>
<evidence type="ECO:0000313" key="3">
    <source>
        <dbReference type="Proteomes" id="UP001144396"/>
    </source>
</evidence>
<comment type="caution">
    <text evidence="2">The sequence shown here is derived from an EMBL/GenBank/DDBJ whole genome shotgun (WGS) entry which is preliminary data.</text>
</comment>
<proteinExistence type="predicted"/>
<name>A0A9W6FS54_9MICO</name>
<dbReference type="AlphaFoldDB" id="A0A9W6FS54"/>
<dbReference type="InterPro" id="IPR018713">
    <property type="entry name" value="MPAB/Lcp_cat_dom"/>
</dbReference>
<accession>A0A9W6FS54</accession>
<organism evidence="2 3">
    <name type="scientific">Agromyces rhizosphaerae</name>
    <dbReference type="NCBI Taxonomy" id="88374"/>
    <lineage>
        <taxon>Bacteria</taxon>
        <taxon>Bacillati</taxon>
        <taxon>Actinomycetota</taxon>
        <taxon>Actinomycetes</taxon>
        <taxon>Micrococcales</taxon>
        <taxon>Microbacteriaceae</taxon>
        <taxon>Agromyces</taxon>
    </lineage>
</organism>
<dbReference type="GO" id="GO:0016491">
    <property type="term" value="F:oxidoreductase activity"/>
    <property type="evidence" value="ECO:0007669"/>
    <property type="project" value="InterPro"/>
</dbReference>
<dbReference type="PANTHER" id="PTHR36151">
    <property type="entry name" value="BLR2777 PROTEIN"/>
    <property type="match status" value="1"/>
</dbReference>
<dbReference type="EMBL" id="BSDP01000001">
    <property type="protein sequence ID" value="GLI27798.1"/>
    <property type="molecule type" value="Genomic_DNA"/>
</dbReference>
<keyword evidence="3" id="KW-1185">Reference proteome</keyword>
<dbReference type="PANTHER" id="PTHR36151:SF3">
    <property type="entry name" value="ER-BOUND OXYGENASE MPAB_MPAB'_RUBBER OXYGENASE CATALYTIC DOMAIN-CONTAINING PROTEIN"/>
    <property type="match status" value="1"/>
</dbReference>
<sequence length="321" mass="36418">MTVEQERRRAARAAGVAIGRATATVAGAARGIGAGIFMPVPPRPDWQRRIWARRDPGFSDALMWVSLLAGRANVIMQLARPGVGHGVAESRVESGRADLHPVKRARTTFTYLAVAYRGTAEQKAVYRRAVDGSHRQVRSTPESPVKYNAFDRDLQLWVAACLYKGGVDVWHQFIGPMDPETAEAHYRAGAVLGTTLQVHPDQWPEDLAAFERYWNDSLERVHIDDAVRRYLNDLVVKDDLPKLIRKPVNDLALLLATGFLPQRFRDEMRWDWDDERQRRFERLLAVCSAVVALSPRPLREFPFNVLLLDLDRRVRRGIPLV</sequence>
<evidence type="ECO:0000313" key="2">
    <source>
        <dbReference type="EMBL" id="GLI27798.1"/>
    </source>
</evidence>
<dbReference type="Proteomes" id="UP001144396">
    <property type="component" value="Unassembled WGS sequence"/>
</dbReference>
<protein>
    <recommendedName>
        <fullName evidence="1">ER-bound oxygenase mpaB/mpaB'/Rubber oxygenase catalytic domain-containing protein</fullName>
    </recommendedName>
</protein>
<feature type="domain" description="ER-bound oxygenase mpaB/mpaB'/Rubber oxygenase catalytic" evidence="1">
    <location>
        <begin position="64"/>
        <end position="287"/>
    </location>
</feature>
<evidence type="ECO:0000259" key="1">
    <source>
        <dbReference type="Pfam" id="PF09995"/>
    </source>
</evidence>
<reference evidence="2" key="1">
    <citation type="submission" date="2022-12" db="EMBL/GenBank/DDBJ databases">
        <title>Reference genome sequencing for broad-spectrum identification of bacterial and archaeal isolates by mass spectrometry.</title>
        <authorList>
            <person name="Sekiguchi Y."/>
            <person name="Tourlousse D.M."/>
        </authorList>
    </citation>
    <scope>NUCLEOTIDE SEQUENCE</scope>
    <source>
        <strain evidence="2">14</strain>
    </source>
</reference>
<dbReference type="RefSeq" id="WP_281884635.1">
    <property type="nucleotide sequence ID" value="NZ_BSDP01000001.1"/>
</dbReference>
<dbReference type="Pfam" id="PF09995">
    <property type="entry name" value="MPAB_Lcp_cat"/>
    <property type="match status" value="1"/>
</dbReference>